<feature type="region of interest" description="Disordered" evidence="8">
    <location>
        <begin position="60"/>
        <end position="99"/>
    </location>
</feature>
<dbReference type="GO" id="GO:0000981">
    <property type="term" value="F:DNA-binding transcription factor activity, RNA polymerase II-specific"/>
    <property type="evidence" value="ECO:0007669"/>
    <property type="project" value="TreeGrafter"/>
</dbReference>
<keyword evidence="5" id="KW-0862">Zinc</keyword>
<dbReference type="InterPro" id="IPR036236">
    <property type="entry name" value="Znf_C2H2_sf"/>
</dbReference>
<proteinExistence type="predicted"/>
<dbReference type="GO" id="GO:0008270">
    <property type="term" value="F:zinc ion binding"/>
    <property type="evidence" value="ECO:0007669"/>
    <property type="project" value="UniProtKB-KW"/>
</dbReference>
<evidence type="ECO:0000256" key="4">
    <source>
        <dbReference type="ARBA" id="ARBA00022771"/>
    </source>
</evidence>
<keyword evidence="3" id="KW-0677">Repeat</keyword>
<evidence type="ECO:0000313" key="10">
    <source>
        <dbReference type="Proteomes" id="UP000887566"/>
    </source>
</evidence>
<organism evidence="10 11">
    <name type="scientific">Plectus sambesii</name>
    <dbReference type="NCBI Taxonomy" id="2011161"/>
    <lineage>
        <taxon>Eukaryota</taxon>
        <taxon>Metazoa</taxon>
        <taxon>Ecdysozoa</taxon>
        <taxon>Nematoda</taxon>
        <taxon>Chromadorea</taxon>
        <taxon>Plectida</taxon>
        <taxon>Plectina</taxon>
        <taxon>Plectoidea</taxon>
        <taxon>Plectidae</taxon>
        <taxon>Plectus</taxon>
    </lineage>
</organism>
<comment type="subcellular location">
    <subcellularLocation>
        <location evidence="1">Nucleus</location>
    </subcellularLocation>
</comment>
<dbReference type="InterPro" id="IPR013087">
    <property type="entry name" value="Znf_C2H2_type"/>
</dbReference>
<keyword evidence="6" id="KW-0539">Nucleus</keyword>
<dbReference type="Pfam" id="PF00096">
    <property type="entry name" value="zf-C2H2"/>
    <property type="match status" value="3"/>
</dbReference>
<evidence type="ECO:0000313" key="11">
    <source>
        <dbReference type="WBParaSite" id="PSAMB.scaffold349size55390.g4993.t1"/>
    </source>
</evidence>
<keyword evidence="10" id="KW-1185">Reference proteome</keyword>
<evidence type="ECO:0000256" key="1">
    <source>
        <dbReference type="ARBA" id="ARBA00004123"/>
    </source>
</evidence>
<dbReference type="Proteomes" id="UP000887566">
    <property type="component" value="Unplaced"/>
</dbReference>
<dbReference type="FunFam" id="3.30.160.60:FF:000145">
    <property type="entry name" value="Zinc finger protein 574"/>
    <property type="match status" value="1"/>
</dbReference>
<dbReference type="GO" id="GO:0005634">
    <property type="term" value="C:nucleus"/>
    <property type="evidence" value="ECO:0007669"/>
    <property type="project" value="UniProtKB-SubCell"/>
</dbReference>
<evidence type="ECO:0000256" key="8">
    <source>
        <dbReference type="SAM" id="MobiDB-lite"/>
    </source>
</evidence>
<evidence type="ECO:0000256" key="5">
    <source>
        <dbReference type="ARBA" id="ARBA00022833"/>
    </source>
</evidence>
<evidence type="ECO:0000256" key="2">
    <source>
        <dbReference type="ARBA" id="ARBA00022723"/>
    </source>
</evidence>
<reference evidence="11" key="1">
    <citation type="submission" date="2022-11" db="UniProtKB">
        <authorList>
            <consortium name="WormBaseParasite"/>
        </authorList>
    </citation>
    <scope>IDENTIFICATION</scope>
</reference>
<dbReference type="SMART" id="SM00355">
    <property type="entry name" value="ZnF_C2H2"/>
    <property type="match status" value="7"/>
</dbReference>
<dbReference type="AlphaFoldDB" id="A0A914W838"/>
<evidence type="ECO:0000256" key="7">
    <source>
        <dbReference type="PROSITE-ProRule" id="PRU00042"/>
    </source>
</evidence>
<accession>A0A914W838</accession>
<evidence type="ECO:0000256" key="3">
    <source>
        <dbReference type="ARBA" id="ARBA00022737"/>
    </source>
</evidence>
<feature type="domain" description="C2H2-type" evidence="9">
    <location>
        <begin position="113"/>
        <end position="141"/>
    </location>
</feature>
<dbReference type="PROSITE" id="PS50157">
    <property type="entry name" value="ZINC_FINGER_C2H2_2"/>
    <property type="match status" value="5"/>
</dbReference>
<dbReference type="GO" id="GO:0000977">
    <property type="term" value="F:RNA polymerase II transcription regulatory region sequence-specific DNA binding"/>
    <property type="evidence" value="ECO:0007669"/>
    <property type="project" value="TreeGrafter"/>
</dbReference>
<keyword evidence="2" id="KW-0479">Metal-binding</keyword>
<feature type="domain" description="C2H2-type" evidence="9">
    <location>
        <begin position="262"/>
        <end position="284"/>
    </location>
</feature>
<feature type="compositionally biased region" description="Acidic residues" evidence="8">
    <location>
        <begin position="67"/>
        <end position="95"/>
    </location>
</feature>
<dbReference type="PANTHER" id="PTHR24379:SF127">
    <property type="entry name" value="BLOODY FINGERS-RELATED"/>
    <property type="match status" value="1"/>
</dbReference>
<protein>
    <submittedName>
        <fullName evidence="11">C2H2-type domain-containing protein</fullName>
    </submittedName>
</protein>
<sequence length="385" mass="43796">MTGMANELIAEKHSEEGETNVMASIPQKMTFDGGRRDTADDVEDEADRLMAELIDRSSTIRAVKVEEDGDDDVIDDSDDDYDEQLGDESGDETEEDSKVTIRKSAAPILSTTFDCKLCRRTFKKEAGLTRHMNALHPNGQVLRFKCEKCGKGFAKRHHMKNHEATHGPPSARCDLCPATFATKDTLVIHKARDHKMTMDNRPVSTSLPCPTCKQQFETQLQLRNHSYVCRRNLANKETKRVEKMSRLLQKRPKEPKEKAPVTPCEKCGKAFRSQLGKSRHIRNHHPAYAEQLQADRNAWRESLPHACELCGKRFKQPIDLKYHYMRHTGALPFKCDQCDSAYPLASELTKHKARKHPTLIDQDGMLIGKEDDSQTTLDDELAVFY</sequence>
<feature type="domain" description="C2H2-type" evidence="9">
    <location>
        <begin position="305"/>
        <end position="332"/>
    </location>
</feature>
<dbReference type="PROSITE" id="PS00028">
    <property type="entry name" value="ZINC_FINGER_C2H2_1"/>
    <property type="match status" value="5"/>
</dbReference>
<dbReference type="Gene3D" id="3.30.160.60">
    <property type="entry name" value="Classic Zinc Finger"/>
    <property type="match status" value="4"/>
</dbReference>
<evidence type="ECO:0000256" key="6">
    <source>
        <dbReference type="ARBA" id="ARBA00023242"/>
    </source>
</evidence>
<feature type="region of interest" description="Disordered" evidence="8">
    <location>
        <begin position="1"/>
        <end position="43"/>
    </location>
</feature>
<dbReference type="SUPFAM" id="SSF57667">
    <property type="entry name" value="beta-beta-alpha zinc fingers"/>
    <property type="match status" value="2"/>
</dbReference>
<feature type="domain" description="C2H2-type" evidence="9">
    <location>
        <begin position="333"/>
        <end position="356"/>
    </location>
</feature>
<name>A0A914W838_9BILA</name>
<feature type="domain" description="C2H2-type" evidence="9">
    <location>
        <begin position="144"/>
        <end position="166"/>
    </location>
</feature>
<dbReference type="WBParaSite" id="PSAMB.scaffold349size55390.g4993.t1">
    <property type="protein sequence ID" value="PSAMB.scaffold349size55390.g4993.t1"/>
    <property type="gene ID" value="PSAMB.scaffold349size55390.g4993"/>
</dbReference>
<keyword evidence="4 7" id="KW-0863">Zinc-finger</keyword>
<dbReference type="PANTHER" id="PTHR24379">
    <property type="entry name" value="KRAB AND ZINC FINGER DOMAIN-CONTAINING"/>
    <property type="match status" value="1"/>
</dbReference>
<evidence type="ECO:0000259" key="9">
    <source>
        <dbReference type="PROSITE" id="PS50157"/>
    </source>
</evidence>